<organism evidence="2 3">
    <name type="scientific">Orbilia ellipsospora</name>
    <dbReference type="NCBI Taxonomy" id="2528407"/>
    <lineage>
        <taxon>Eukaryota</taxon>
        <taxon>Fungi</taxon>
        <taxon>Dikarya</taxon>
        <taxon>Ascomycota</taxon>
        <taxon>Pezizomycotina</taxon>
        <taxon>Orbiliomycetes</taxon>
        <taxon>Orbiliales</taxon>
        <taxon>Orbiliaceae</taxon>
        <taxon>Orbilia</taxon>
    </lineage>
</organism>
<proteinExistence type="inferred from homology"/>
<dbReference type="InterPro" id="IPR051468">
    <property type="entry name" value="Fungal_SecMetab_SDRs"/>
</dbReference>
<dbReference type="Proteomes" id="UP001365542">
    <property type="component" value="Unassembled WGS sequence"/>
</dbReference>
<comment type="caution">
    <text evidence="2">The sequence shown here is derived from an EMBL/GenBank/DDBJ whole genome shotgun (WGS) entry which is preliminary data.</text>
</comment>
<dbReference type="AlphaFoldDB" id="A0AAV9XXV4"/>
<dbReference type="GO" id="GO:0005737">
    <property type="term" value="C:cytoplasm"/>
    <property type="evidence" value="ECO:0007669"/>
    <property type="project" value="TreeGrafter"/>
</dbReference>
<gene>
    <name evidence="2" type="ORF">TWF694_001327</name>
</gene>
<dbReference type="GO" id="GO:0016491">
    <property type="term" value="F:oxidoreductase activity"/>
    <property type="evidence" value="ECO:0007669"/>
    <property type="project" value="TreeGrafter"/>
</dbReference>
<dbReference type="PANTHER" id="PTHR43544">
    <property type="entry name" value="SHORT-CHAIN DEHYDROGENASE/REDUCTASE"/>
    <property type="match status" value="1"/>
</dbReference>
<name>A0AAV9XXV4_9PEZI</name>
<dbReference type="SUPFAM" id="SSF51735">
    <property type="entry name" value="NAD(P)-binding Rossmann-fold domains"/>
    <property type="match status" value="1"/>
</dbReference>
<accession>A0AAV9XXV4</accession>
<evidence type="ECO:0000313" key="2">
    <source>
        <dbReference type="EMBL" id="KAK6544638.1"/>
    </source>
</evidence>
<dbReference type="EMBL" id="JAVHJO010000001">
    <property type="protein sequence ID" value="KAK6544638.1"/>
    <property type="molecule type" value="Genomic_DNA"/>
</dbReference>
<reference evidence="2 3" key="1">
    <citation type="submission" date="2019-10" db="EMBL/GenBank/DDBJ databases">
        <authorList>
            <person name="Palmer J.M."/>
        </authorList>
    </citation>
    <scope>NUCLEOTIDE SEQUENCE [LARGE SCALE GENOMIC DNA]</scope>
    <source>
        <strain evidence="2 3">TWF694</strain>
    </source>
</reference>
<dbReference type="Gene3D" id="3.40.50.720">
    <property type="entry name" value="NAD(P)-binding Rossmann-like Domain"/>
    <property type="match status" value="1"/>
</dbReference>
<evidence type="ECO:0000256" key="1">
    <source>
        <dbReference type="ARBA" id="ARBA00006484"/>
    </source>
</evidence>
<comment type="similarity">
    <text evidence="1">Belongs to the short-chain dehydrogenases/reductases (SDR) family.</text>
</comment>
<dbReference type="InterPro" id="IPR036291">
    <property type="entry name" value="NAD(P)-bd_dom_sf"/>
</dbReference>
<dbReference type="InterPro" id="IPR002347">
    <property type="entry name" value="SDR_fam"/>
</dbReference>
<dbReference type="PRINTS" id="PR00081">
    <property type="entry name" value="GDHRDH"/>
</dbReference>
<sequence length="271" mass="29739">MAFALVTPASQGIGLALTRHLLATLSLPVIATARHDLPSVRNRILSHLPSDRAPNAPSLLDLVECDLESEASIASLASHIKSKYISSNSKDAHLRLGFCIPGVLFPERSPDKIDYDSALHTLRLNLLAPLLLAKHLTPFLPRKSTNLDVIEGLNPHPTSVLAFMSARVGSISDNRAGGWYSYRSSKAGLNQLVKTLDIHLKTRAGDKAICVGLHPGTVRTELSREFWETVPKDKLFEKDFSAERLLEVVKGIKVEAGRGKCWDWKGEEVMP</sequence>
<protein>
    <submittedName>
        <fullName evidence="2">Uncharacterized protein</fullName>
    </submittedName>
</protein>
<evidence type="ECO:0000313" key="3">
    <source>
        <dbReference type="Proteomes" id="UP001365542"/>
    </source>
</evidence>
<dbReference type="PANTHER" id="PTHR43544:SF12">
    <property type="entry name" value="NAD(P)-BINDING ROSSMANN-FOLD SUPERFAMILY PROTEIN"/>
    <property type="match status" value="1"/>
</dbReference>
<keyword evidence="3" id="KW-1185">Reference proteome</keyword>